<dbReference type="HAMAP" id="MF_00328">
    <property type="entry name" value="Guanylate_kinase"/>
    <property type="match status" value="1"/>
</dbReference>
<evidence type="ECO:0000313" key="13">
    <source>
        <dbReference type="Proteomes" id="UP000054558"/>
    </source>
</evidence>
<keyword evidence="5 12" id="KW-0418">Kinase</keyword>
<evidence type="ECO:0000259" key="11">
    <source>
        <dbReference type="PROSITE" id="PS50052"/>
    </source>
</evidence>
<dbReference type="PANTHER" id="PTHR23117:SF13">
    <property type="entry name" value="GUANYLATE KINASE"/>
    <property type="match status" value="1"/>
</dbReference>
<reference evidence="12 13" key="1">
    <citation type="journal article" date="2014" name="Nat. Commun.">
        <title>Klebsormidium flaccidum genome reveals primary factors for plant terrestrial adaptation.</title>
        <authorList>
            <person name="Hori K."/>
            <person name="Maruyama F."/>
            <person name="Fujisawa T."/>
            <person name="Togashi T."/>
            <person name="Yamamoto N."/>
            <person name="Seo M."/>
            <person name="Sato S."/>
            <person name="Yamada T."/>
            <person name="Mori H."/>
            <person name="Tajima N."/>
            <person name="Moriyama T."/>
            <person name="Ikeuchi M."/>
            <person name="Watanabe M."/>
            <person name="Wada H."/>
            <person name="Kobayashi K."/>
            <person name="Saito M."/>
            <person name="Masuda T."/>
            <person name="Sasaki-Sekimoto Y."/>
            <person name="Mashiguchi K."/>
            <person name="Awai K."/>
            <person name="Shimojima M."/>
            <person name="Masuda S."/>
            <person name="Iwai M."/>
            <person name="Nobusawa T."/>
            <person name="Narise T."/>
            <person name="Kondo S."/>
            <person name="Saito H."/>
            <person name="Sato R."/>
            <person name="Murakawa M."/>
            <person name="Ihara Y."/>
            <person name="Oshima-Yamada Y."/>
            <person name="Ohtaka K."/>
            <person name="Satoh M."/>
            <person name="Sonobe K."/>
            <person name="Ishii M."/>
            <person name="Ohtani R."/>
            <person name="Kanamori-Sato M."/>
            <person name="Honoki R."/>
            <person name="Miyazaki D."/>
            <person name="Mochizuki H."/>
            <person name="Umetsu J."/>
            <person name="Higashi K."/>
            <person name="Shibata D."/>
            <person name="Kamiya Y."/>
            <person name="Sato N."/>
            <person name="Nakamura Y."/>
            <person name="Tabata S."/>
            <person name="Ida S."/>
            <person name="Kurokawa K."/>
            <person name="Ohta H."/>
        </authorList>
    </citation>
    <scope>NUCLEOTIDE SEQUENCE [LARGE SCALE GENOMIC DNA]</scope>
    <source>
        <strain evidence="12 13">NIES-2285</strain>
    </source>
</reference>
<dbReference type="STRING" id="105231.A0A1Y1INQ6"/>
<dbReference type="EMBL" id="DF237679">
    <property type="protein sequence ID" value="GAQ91119.1"/>
    <property type="molecule type" value="Genomic_DNA"/>
</dbReference>
<dbReference type="PANTHER" id="PTHR23117">
    <property type="entry name" value="GUANYLATE KINASE-RELATED"/>
    <property type="match status" value="1"/>
</dbReference>
<comment type="catalytic activity">
    <reaction evidence="7">
        <text>GMP + ATP = GDP + ADP</text>
        <dbReference type="Rhea" id="RHEA:20780"/>
        <dbReference type="ChEBI" id="CHEBI:30616"/>
        <dbReference type="ChEBI" id="CHEBI:58115"/>
        <dbReference type="ChEBI" id="CHEBI:58189"/>
        <dbReference type="ChEBI" id="CHEBI:456216"/>
        <dbReference type="EC" id="2.7.4.8"/>
    </reaction>
</comment>
<dbReference type="GO" id="GO:0005829">
    <property type="term" value="C:cytosol"/>
    <property type="evidence" value="ECO:0000318"/>
    <property type="project" value="GO_Central"/>
</dbReference>
<evidence type="ECO:0000256" key="3">
    <source>
        <dbReference type="ARBA" id="ARBA00022679"/>
    </source>
</evidence>
<feature type="region of interest" description="Disordered" evidence="10">
    <location>
        <begin position="1"/>
        <end position="34"/>
    </location>
</feature>
<keyword evidence="4" id="KW-0547">Nucleotide-binding</keyword>
<dbReference type="FunFam" id="3.40.50.300:FF:000776">
    <property type="entry name" value="Guanylate kinase 2"/>
    <property type="match status" value="1"/>
</dbReference>
<dbReference type="PROSITE" id="PS00856">
    <property type="entry name" value="GUANYLATE_KINASE_1"/>
    <property type="match status" value="1"/>
</dbReference>
<sequence length="597" mass="62849">MAAVLEKPAVPAENGLHKVSTGQEMDGPQTSSGAGSLPACFDHALASIRHPLGSNQQVYAIGGLGEPAESPSLDVHLLDSENQSWEAVATTSMSSKTMPTNPASRGCQATAVVGNSIYLIGGYGGGKTLDEVLELDTATKQWRQVEATGTGPGAVSGATATAVGDKIYVFGGAGSDHNPRNSVHILDTIEHTWLTPHILGDPPPARCAHSATLVGPAPSKAELDPDTTPLAGDRILMLGGYGAKPLGDAWFLEVATPYVKEQMQQRGEAVVAWSPVAAGTSVQTPERRPVVICGPSGVGKGTLINKLMAEFPGQLGFSVSHTTRKPRKGEENGKHYHFTEKADFEREIAAGKFLEYAHVHDNIYGTSIAAVEAVGAAGRTCILDIDVQGAQLVKNSTLEALFVFILPPSEEELEKRLRGRGSEDEEQVQKRLRAARGEMARASDASLFNHTLVNDDLDKCYASLKQLLGLAPGEATAEGLPGPCSGHTSTAMGDRVLVYGGVADGPAPLSDVHLLDVSNLTGGAPEATTGLRGRKLSRADFNFDRAFVPEARYNHKAVALSKFEVLLVGGYDGANALGNTAVLRLAEVERSWQGCLS</sequence>
<protein>
    <recommendedName>
        <fullName evidence="8">Guanylate kinase 1</fullName>
        <ecNumber evidence="2">2.7.4.8</ecNumber>
    </recommendedName>
    <alternativeName>
        <fullName evidence="9">GMP kinase 1</fullName>
    </alternativeName>
</protein>
<evidence type="ECO:0000313" key="12">
    <source>
        <dbReference type="EMBL" id="GAQ91119.1"/>
    </source>
</evidence>
<name>A0A1Y1INQ6_KLENI</name>
<dbReference type="GO" id="GO:0004385">
    <property type="term" value="F:GMP kinase activity"/>
    <property type="evidence" value="ECO:0000318"/>
    <property type="project" value="GO_Central"/>
</dbReference>
<dbReference type="Pfam" id="PF24681">
    <property type="entry name" value="Kelch_KLHDC2_KLHL20_DRC7"/>
    <property type="match status" value="1"/>
</dbReference>
<dbReference type="Proteomes" id="UP000054558">
    <property type="component" value="Unassembled WGS sequence"/>
</dbReference>
<evidence type="ECO:0000256" key="4">
    <source>
        <dbReference type="ARBA" id="ARBA00022741"/>
    </source>
</evidence>
<dbReference type="NCBIfam" id="TIGR03263">
    <property type="entry name" value="guanyl_kin"/>
    <property type="match status" value="1"/>
</dbReference>
<dbReference type="OMA" id="GRTTNEM"/>
<evidence type="ECO:0000256" key="8">
    <source>
        <dbReference type="ARBA" id="ARBA00067520"/>
    </source>
</evidence>
<evidence type="ECO:0000256" key="7">
    <source>
        <dbReference type="ARBA" id="ARBA00048594"/>
    </source>
</evidence>
<dbReference type="SMART" id="SM00072">
    <property type="entry name" value="GuKc"/>
    <property type="match status" value="1"/>
</dbReference>
<comment type="similarity">
    <text evidence="1">Belongs to the guanylate kinase family.</text>
</comment>
<dbReference type="InterPro" id="IPR027417">
    <property type="entry name" value="P-loop_NTPase"/>
</dbReference>
<dbReference type="CDD" id="cd00071">
    <property type="entry name" value="GMPK"/>
    <property type="match status" value="1"/>
</dbReference>
<dbReference type="FunFam" id="3.30.63.10:FF:000002">
    <property type="entry name" value="Guanylate kinase 1"/>
    <property type="match status" value="1"/>
</dbReference>
<dbReference type="SUPFAM" id="SSF117281">
    <property type="entry name" value="Kelch motif"/>
    <property type="match status" value="1"/>
</dbReference>
<dbReference type="InterPro" id="IPR008145">
    <property type="entry name" value="GK/Ca_channel_bsu"/>
</dbReference>
<organism evidence="12 13">
    <name type="scientific">Klebsormidium nitens</name>
    <name type="common">Green alga</name>
    <name type="synonym">Ulothrix nitens</name>
    <dbReference type="NCBI Taxonomy" id="105231"/>
    <lineage>
        <taxon>Eukaryota</taxon>
        <taxon>Viridiplantae</taxon>
        <taxon>Streptophyta</taxon>
        <taxon>Klebsormidiophyceae</taxon>
        <taxon>Klebsormidiales</taxon>
        <taxon>Klebsormidiaceae</taxon>
        <taxon>Klebsormidium</taxon>
    </lineage>
</organism>
<dbReference type="EC" id="2.7.4.8" evidence="2"/>
<dbReference type="Gene3D" id="3.40.50.300">
    <property type="entry name" value="P-loop containing nucleotide triphosphate hydrolases"/>
    <property type="match status" value="1"/>
</dbReference>
<feature type="compositionally biased region" description="Polar residues" evidence="10">
    <location>
        <begin position="20"/>
        <end position="34"/>
    </location>
</feature>
<evidence type="ECO:0000256" key="9">
    <source>
        <dbReference type="ARBA" id="ARBA00081967"/>
    </source>
</evidence>
<dbReference type="AlphaFoldDB" id="A0A1Y1INQ6"/>
<dbReference type="InterPro" id="IPR015915">
    <property type="entry name" value="Kelch-typ_b-propeller"/>
</dbReference>
<dbReference type="InterPro" id="IPR017665">
    <property type="entry name" value="Guanylate_kinase"/>
</dbReference>
<keyword evidence="13" id="KW-1185">Reference proteome</keyword>
<evidence type="ECO:0000256" key="10">
    <source>
        <dbReference type="SAM" id="MobiDB-lite"/>
    </source>
</evidence>
<evidence type="ECO:0000256" key="6">
    <source>
        <dbReference type="ARBA" id="ARBA00022840"/>
    </source>
</evidence>
<dbReference type="SUPFAM" id="SSF52540">
    <property type="entry name" value="P-loop containing nucleoside triphosphate hydrolases"/>
    <property type="match status" value="1"/>
</dbReference>
<feature type="domain" description="Guanylate kinase-like" evidence="11">
    <location>
        <begin position="287"/>
        <end position="469"/>
    </location>
</feature>
<keyword evidence="3" id="KW-0808">Transferase</keyword>
<dbReference type="PROSITE" id="PS50052">
    <property type="entry name" value="GUANYLATE_KINASE_2"/>
    <property type="match status" value="1"/>
</dbReference>
<dbReference type="Gene3D" id="2.120.10.80">
    <property type="entry name" value="Kelch-type beta propeller"/>
    <property type="match status" value="2"/>
</dbReference>
<evidence type="ECO:0000256" key="2">
    <source>
        <dbReference type="ARBA" id="ARBA00012961"/>
    </source>
</evidence>
<dbReference type="InterPro" id="IPR008144">
    <property type="entry name" value="Guanylate_kin-like_dom"/>
</dbReference>
<proteinExistence type="inferred from homology"/>
<keyword evidence="6" id="KW-0067">ATP-binding</keyword>
<dbReference type="GO" id="GO:0005524">
    <property type="term" value="F:ATP binding"/>
    <property type="evidence" value="ECO:0007669"/>
    <property type="project" value="UniProtKB-KW"/>
</dbReference>
<evidence type="ECO:0000256" key="5">
    <source>
        <dbReference type="ARBA" id="ARBA00022777"/>
    </source>
</evidence>
<dbReference type="InterPro" id="IPR020590">
    <property type="entry name" value="Guanylate_kinase_CS"/>
</dbReference>
<accession>A0A1Y1INQ6</accession>
<gene>
    <name evidence="12" type="ORF">KFL_007300050</name>
</gene>
<evidence type="ECO:0000256" key="1">
    <source>
        <dbReference type="ARBA" id="ARBA00005790"/>
    </source>
</evidence>
<dbReference type="Pfam" id="PF00625">
    <property type="entry name" value="Guanylate_kin"/>
    <property type="match status" value="1"/>
</dbReference>
<dbReference type="OrthoDB" id="6334211at2759"/>